<evidence type="ECO:0000256" key="7">
    <source>
        <dbReference type="ARBA" id="ARBA00022989"/>
    </source>
</evidence>
<dbReference type="PANTHER" id="PTHR30558:SF7">
    <property type="entry name" value="TOL-PAL SYSTEM PROTEIN TOLR"/>
    <property type="match status" value="1"/>
</dbReference>
<keyword evidence="5 10" id="KW-0132">Cell division</keyword>
<dbReference type="EMBL" id="SPMZ01000065">
    <property type="protein sequence ID" value="NMQ20828.1"/>
    <property type="molecule type" value="Genomic_DNA"/>
</dbReference>
<evidence type="ECO:0000256" key="6">
    <source>
        <dbReference type="ARBA" id="ARBA00022692"/>
    </source>
</evidence>
<organism evidence="11 12">
    <name type="scientific">Candidatus Competibacter phosphatis</name>
    <dbReference type="NCBI Taxonomy" id="221280"/>
    <lineage>
        <taxon>Bacteria</taxon>
        <taxon>Pseudomonadati</taxon>
        <taxon>Pseudomonadota</taxon>
        <taxon>Gammaproteobacteria</taxon>
        <taxon>Candidatus Competibacteraceae</taxon>
        <taxon>Candidatus Competibacter</taxon>
    </lineage>
</organism>
<proteinExistence type="inferred from homology"/>
<comment type="similarity">
    <text evidence="2 10">Belongs to the ExbD/TolR family.</text>
</comment>
<evidence type="ECO:0000313" key="11">
    <source>
        <dbReference type="EMBL" id="NMQ20828.1"/>
    </source>
</evidence>
<accession>A0ABX1TN50</accession>
<keyword evidence="9 10" id="KW-0131">Cell cycle</keyword>
<dbReference type="InterPro" id="IPR003400">
    <property type="entry name" value="ExbD"/>
</dbReference>
<dbReference type="Pfam" id="PF02472">
    <property type="entry name" value="ExbD"/>
    <property type="match status" value="1"/>
</dbReference>
<comment type="subcellular location">
    <subcellularLocation>
        <location evidence="10">Cell inner membrane</location>
        <topology evidence="10">Single-pass membrane protein</topology>
    </subcellularLocation>
    <subcellularLocation>
        <location evidence="1">Cell membrane</location>
        <topology evidence="1">Single-pass membrane protein</topology>
    </subcellularLocation>
</comment>
<reference evidence="11 12" key="1">
    <citation type="submission" date="2019-03" db="EMBL/GenBank/DDBJ databases">
        <title>Metabolic reconstructions from genomes of highly enriched 'Candidatus Accumulibacter' and 'Candidatus Competibacter' bioreactor populations.</title>
        <authorList>
            <person name="Annavajhala M.K."/>
            <person name="Welles L."/>
            <person name="Abbas B."/>
            <person name="Sorokin D."/>
            <person name="Park H."/>
            <person name="Van Loosdrecht M."/>
            <person name="Chandran K."/>
        </authorList>
    </citation>
    <scope>NUCLEOTIDE SEQUENCE [LARGE SCALE GENOMIC DNA]</scope>
    <source>
        <strain evidence="11 12">SBR_G</strain>
    </source>
</reference>
<evidence type="ECO:0000256" key="4">
    <source>
        <dbReference type="ARBA" id="ARBA00022519"/>
    </source>
</evidence>
<keyword evidence="8 10" id="KW-0472">Membrane</keyword>
<sequence length="151" mass="16255">MARRSSHGRLKAEINIVPYIDVMLVLLVIFMVTAPLLNQGVEVDLPKAPAESLNDRDQASEVVVLSVQKDGACYLGIGAEKAQTVDCDTLEPRLQGVVELMAHKPQPPVLVRADREVKYDQVIKGMTALRNAGAIKVGLSTAPPDGSASQR</sequence>
<evidence type="ECO:0000256" key="10">
    <source>
        <dbReference type="HAMAP-Rule" id="MF_02203"/>
    </source>
</evidence>
<evidence type="ECO:0000256" key="8">
    <source>
        <dbReference type="ARBA" id="ARBA00023136"/>
    </source>
</evidence>
<dbReference type="RefSeq" id="WP_169250098.1">
    <property type="nucleotide sequence ID" value="NZ_SPMZ01000065.1"/>
</dbReference>
<keyword evidence="12" id="KW-1185">Reference proteome</keyword>
<dbReference type="Proteomes" id="UP000760480">
    <property type="component" value="Unassembled WGS sequence"/>
</dbReference>
<dbReference type="InterPro" id="IPR014168">
    <property type="entry name" value="Tol-Pal_TolR"/>
</dbReference>
<keyword evidence="3 10" id="KW-1003">Cell membrane</keyword>
<evidence type="ECO:0000256" key="5">
    <source>
        <dbReference type="ARBA" id="ARBA00022618"/>
    </source>
</evidence>
<dbReference type="NCBIfam" id="TIGR02801">
    <property type="entry name" value="tolR"/>
    <property type="match status" value="1"/>
</dbReference>
<feature type="transmembrane region" description="Helical" evidence="10">
    <location>
        <begin position="12"/>
        <end position="37"/>
    </location>
</feature>
<evidence type="ECO:0000256" key="3">
    <source>
        <dbReference type="ARBA" id="ARBA00022475"/>
    </source>
</evidence>
<keyword evidence="6 10" id="KW-0812">Transmembrane</keyword>
<evidence type="ECO:0000256" key="9">
    <source>
        <dbReference type="ARBA" id="ARBA00023306"/>
    </source>
</evidence>
<comment type="function">
    <text evidence="10">Part of the Tol-Pal system, which plays a role in outer membrane invagination during cell division and is important for maintaining outer membrane integrity.</text>
</comment>
<comment type="subunit">
    <text evidence="10">The Tol-Pal system is composed of five core proteins: the inner membrane proteins TolA, TolQ and TolR, the periplasmic protein TolB and the outer membrane protein Pal. They form a network linking the inner and outer membranes and the peptidoglycan layer.</text>
</comment>
<dbReference type="HAMAP" id="MF_02203">
    <property type="entry name" value="TolR"/>
    <property type="match status" value="1"/>
</dbReference>
<dbReference type="Gene3D" id="3.30.420.270">
    <property type="match status" value="1"/>
</dbReference>
<evidence type="ECO:0000256" key="2">
    <source>
        <dbReference type="ARBA" id="ARBA00005811"/>
    </source>
</evidence>
<protein>
    <recommendedName>
        <fullName evidence="10">Tol-Pal system protein TolR</fullName>
    </recommendedName>
</protein>
<keyword evidence="4 10" id="KW-0997">Cell inner membrane</keyword>
<name>A0ABX1TN50_9GAMM</name>
<comment type="caution">
    <text evidence="11">The sequence shown here is derived from an EMBL/GenBank/DDBJ whole genome shotgun (WGS) entry which is preliminary data.</text>
</comment>
<evidence type="ECO:0000313" key="12">
    <source>
        <dbReference type="Proteomes" id="UP000760480"/>
    </source>
</evidence>
<keyword evidence="7 10" id="KW-1133">Transmembrane helix</keyword>
<dbReference type="PANTHER" id="PTHR30558">
    <property type="entry name" value="EXBD MEMBRANE COMPONENT OF PMF-DRIVEN MACROMOLECULE IMPORT SYSTEM"/>
    <property type="match status" value="1"/>
</dbReference>
<gene>
    <name evidence="10 11" type="primary">tolR</name>
    <name evidence="11" type="ORF">E4P82_17485</name>
</gene>
<evidence type="ECO:0000256" key="1">
    <source>
        <dbReference type="ARBA" id="ARBA00004162"/>
    </source>
</evidence>